<protein>
    <submittedName>
        <fullName evidence="1">Uncharacterized protein</fullName>
    </submittedName>
</protein>
<dbReference type="VEuPathDB" id="GiardiaDB:QR46_1720"/>
<evidence type="ECO:0000313" key="2">
    <source>
        <dbReference type="Proteomes" id="UP000070089"/>
    </source>
</evidence>
<gene>
    <name evidence="1" type="ORF">QR46_1720</name>
</gene>
<evidence type="ECO:0000313" key="1">
    <source>
        <dbReference type="EMBL" id="KWX14275.1"/>
    </source>
</evidence>
<sequence length="836" mass="94117">MNNYMPSHRALPGSFLEANTHASATMKDPKIMATHSIGHLGDLPDHHTQLLNSSVCIPQVNTLDDALKSTMSIDLILRMRSSVALIPFLYNEYKAEFDAFAQTLVANLERIPTLPVYCKVAGSFKKRGIVKVLQRLIVDGYIEPVTISKEQIKTWPLAQSDVYSALPDILNRLLRPGLLSRATTQSLSEVEGEEIMKRSIALTCYQLKRINSAEKIPKNTAAEVVTEGHEIVTKNMLPQKVLDLEEIERRFIDLGNDHTNGSSVLMDMCPFDDSVVSNDENNAVEPQLKAYSNIEHFYSDVFGPLERHQGSKDGQKGVCMEGEASSHTEVSTPLLSISSSVSEQTVAAFVIPTFKGCPYFKKYPSVKFYREFIRELYTSLCKAQQRKHPPVTAVPPTVIEKLVVSHNKNKERPTEKKKNILKVTDVRQALDGYIGRGKKGNAFYNIQPKLEINERCHIYRNELLQMVSMYQTAPPLISMLKHYYGSQSMTAYMQRISTIFELPVEEVIILEIESFRFSQTAPHNEIWIGFCCIKVQKVSSEATVIVPYLPLGVSQMGSFMLTSDQATNMTLEDFYPGTAVRSPVARYDASLGGMQLTLLQSTVVNVKQNSLVIVAMDIRDSITDALSSKRHNLLNVPKDGEILCHSSNIFMRSKWDVFVTSNSEDGLMLPQRLCGRSVCDVRTNKKVYMTDYLYNKRLKKTKLFKTLDCTTYAHVGQKFQLMQMESAREALSKAKIPDANEAVVCENSLFILSALMIHPALICLLEADDRRDVRTIYDLVSDSSIYINPRKLEAEVKNILARYEAEQENCPPAAPQALAYDAIKTYFMDLLILYAP</sequence>
<proteinExistence type="predicted"/>
<dbReference type="AlphaFoldDB" id="A0A132NW25"/>
<reference evidence="1 2" key="1">
    <citation type="journal article" date="2015" name="Mol. Biochem. Parasitol.">
        <title>Identification of polymorphic genes for use in assemblage B genotyping assays through comparative genomics of multiple assemblage B Giardia duodenalis isolates.</title>
        <authorList>
            <person name="Wielinga C."/>
            <person name="Thompson R.C."/>
            <person name="Monis P."/>
            <person name="Ryan U."/>
        </authorList>
    </citation>
    <scope>NUCLEOTIDE SEQUENCE [LARGE SCALE GENOMIC DNA]</scope>
    <source>
        <strain evidence="1 2">BAH15c1</strain>
    </source>
</reference>
<accession>A0A132NW25</accession>
<dbReference type="EMBL" id="JXTI01000038">
    <property type="protein sequence ID" value="KWX14275.1"/>
    <property type="molecule type" value="Genomic_DNA"/>
</dbReference>
<comment type="caution">
    <text evidence="1">The sequence shown here is derived from an EMBL/GenBank/DDBJ whole genome shotgun (WGS) entry which is preliminary data.</text>
</comment>
<name>A0A132NW25_GIAIN</name>
<dbReference type="OrthoDB" id="10254503at2759"/>
<organism evidence="1 2">
    <name type="scientific">Giardia duodenalis assemblage B</name>
    <dbReference type="NCBI Taxonomy" id="1394984"/>
    <lineage>
        <taxon>Eukaryota</taxon>
        <taxon>Metamonada</taxon>
        <taxon>Diplomonadida</taxon>
        <taxon>Hexamitidae</taxon>
        <taxon>Giardiinae</taxon>
        <taxon>Giardia</taxon>
    </lineage>
</organism>
<dbReference type="Proteomes" id="UP000070089">
    <property type="component" value="Unassembled WGS sequence"/>
</dbReference>